<keyword evidence="3" id="KW-0479">Metal-binding</keyword>
<sequence length="1129" mass="128030">MVQSYTTAADCAPQSRQTETLADRLEKPLLDDRTYRVIRLPNKLEVLLIHDPDTDKASAAMDVDVGSLMDDDDMPGMAHAVEHLLFMGTEKYPGENEYNSYLTKYGGSSNAFTASTSTNYYFELSASSKSNSPGPSAASSKVSTPVPKEQAPLYGALDIFAQFFVKPLFLADTLDRELRAVDSENKKNLQSDNWRLHQLNKTLSSKDHPYHHFSTGNYQVLHDEPLERGVKIREAFIQFYEKNYSANRMKLVVLGREGLDQLQDWVEELFSAVPNQDLNKNRWDGIQALGPDELCTQIFCKPVMDMRELQIYFTFPDQEDLYESSPSRYIAHLIGHEGPGSLFEYLKSKGWANGLNAGPRPLCPGTAFFTLSVKLTEDGLKNYQDVIKHCFQYIAMLKDNPPYEWIVDEMAKLAEVEFKYMQKIPASRTTSHLGGIMQKPFPRDALLSAQSLIKKFDAKAISEGLSWLRPDNFRFILVSKEVPGDWPDREKWYGTEYKYEKIPQSFLGELQKTVTEKASARPKEMHLPGRNEFVPQRLDVEKKETDNPLLEPKLVRNDENVRIWFKKDDRFWVPKANINVCLRNPIIYTSPLNYCMAMLYKELVDDVLSNYSYDAELAGLDYSFMVHSTGLDLTVAGYNDKMPVLLEKVLLSMRDLEIRDDRFEIIKDRRMRSFKNFEFTEPFRQIHTYARWLISDRHWMMQELLEVLPSITADDVRSFFPQILRQMHIETLVHGNLYKEDALNVANLIEKILKPRALPVSQWTTPRFLDMPAGSNYVYERELGNPDNLNHCIDYYLPVGTNIDRSTRAKLLLLGQMADEPCFDTLRTKEQLGYVVGSGVNNFGTVAGYMILIQSERDCAYLEQRIDAFLVGFQKTLQDMPQDEFEAHKVGVINKRLEKLKNLNSETGRFWVHIAKEDLDFEQSYHDAESVEQTTKEDMLEFFNTYISPTSATRKKCAVHLVAKASSSTATDSNQQPQDPAALREKLSQTLSQLFTKLSLPIEPAIISSHLEKIDISAGDRDSIASAVGSALSSSGALGEDKIKEVVEQGKAALGQILPTLGISAKSITETNGEVNGNAGEQQDAVKVENPNKVVQIEDVKAFKASIPISAGPAKAKEVHEFEELGAKL</sequence>
<feature type="domain" description="Peptidase M16 N-terminal" evidence="7">
    <location>
        <begin position="46"/>
        <end position="204"/>
    </location>
</feature>
<dbReference type="AlphaFoldDB" id="A0A9P4QA09"/>
<proteinExistence type="inferred from homology"/>
<dbReference type="Pfam" id="PF00675">
    <property type="entry name" value="Peptidase_M16"/>
    <property type="match status" value="1"/>
</dbReference>
<dbReference type="InterPro" id="IPR050626">
    <property type="entry name" value="Peptidase_M16"/>
</dbReference>
<dbReference type="FunFam" id="3.30.830.10:FF:000003">
    <property type="entry name" value="Insulin-degrading enzyme"/>
    <property type="match status" value="1"/>
</dbReference>
<feature type="domain" description="Peptidase M16 C-terminal" evidence="8">
    <location>
        <begin position="233"/>
        <end position="410"/>
    </location>
</feature>
<evidence type="ECO:0000259" key="7">
    <source>
        <dbReference type="Pfam" id="PF00675"/>
    </source>
</evidence>
<feature type="domain" description="Peptidase M16 middle/third" evidence="9">
    <location>
        <begin position="418"/>
        <end position="706"/>
    </location>
</feature>
<reference evidence="11" key="1">
    <citation type="journal article" date="2020" name="Stud. Mycol.">
        <title>101 Dothideomycetes genomes: a test case for predicting lifestyles and emergence of pathogens.</title>
        <authorList>
            <person name="Haridas S."/>
            <person name="Albert R."/>
            <person name="Binder M."/>
            <person name="Bloem J."/>
            <person name="Labutti K."/>
            <person name="Salamov A."/>
            <person name="Andreopoulos B."/>
            <person name="Baker S."/>
            <person name="Barry K."/>
            <person name="Bills G."/>
            <person name="Bluhm B."/>
            <person name="Cannon C."/>
            <person name="Castanera R."/>
            <person name="Culley D."/>
            <person name="Daum C."/>
            <person name="Ezra D."/>
            <person name="Gonzalez J."/>
            <person name="Henrissat B."/>
            <person name="Kuo A."/>
            <person name="Liang C."/>
            <person name="Lipzen A."/>
            <person name="Lutzoni F."/>
            <person name="Magnuson J."/>
            <person name="Mondo S."/>
            <person name="Nolan M."/>
            <person name="Ohm R."/>
            <person name="Pangilinan J."/>
            <person name="Park H.-J."/>
            <person name="Ramirez L."/>
            <person name="Alfaro M."/>
            <person name="Sun H."/>
            <person name="Tritt A."/>
            <person name="Yoshinaga Y."/>
            <person name="Zwiers L.-H."/>
            <person name="Turgeon B."/>
            <person name="Goodwin S."/>
            <person name="Spatafora J."/>
            <person name="Crous P."/>
            <person name="Grigoriev I."/>
        </authorList>
    </citation>
    <scope>NUCLEOTIDE SEQUENCE</scope>
    <source>
        <strain evidence="11">CBS 116435</strain>
    </source>
</reference>
<dbReference type="Gene3D" id="3.30.830.10">
    <property type="entry name" value="Metalloenzyme, LuxS/M16 peptidase-like"/>
    <property type="match status" value="4"/>
</dbReference>
<evidence type="ECO:0000313" key="11">
    <source>
        <dbReference type="EMBL" id="KAF2721146.1"/>
    </source>
</evidence>
<evidence type="ECO:0000256" key="4">
    <source>
        <dbReference type="ARBA" id="ARBA00022801"/>
    </source>
</evidence>
<dbReference type="FunFam" id="3.30.830.10:FF:000004">
    <property type="entry name" value="Putative insulin-degrading enzyme"/>
    <property type="match status" value="1"/>
</dbReference>
<evidence type="ECO:0000256" key="5">
    <source>
        <dbReference type="ARBA" id="ARBA00022833"/>
    </source>
</evidence>
<accession>A0A9P4QA09</accession>
<keyword evidence="4" id="KW-0378">Hydrolase</keyword>
<evidence type="ECO:0000259" key="9">
    <source>
        <dbReference type="Pfam" id="PF16187"/>
    </source>
</evidence>
<dbReference type="Pfam" id="PF05193">
    <property type="entry name" value="Peptidase_M16_C"/>
    <property type="match status" value="1"/>
</dbReference>
<evidence type="ECO:0000256" key="6">
    <source>
        <dbReference type="ARBA" id="ARBA00023049"/>
    </source>
</evidence>
<evidence type="ECO:0000259" key="10">
    <source>
        <dbReference type="Pfam" id="PF22456"/>
    </source>
</evidence>
<dbReference type="Proteomes" id="UP000799441">
    <property type="component" value="Unassembled WGS sequence"/>
</dbReference>
<evidence type="ECO:0000259" key="8">
    <source>
        <dbReference type="Pfam" id="PF05193"/>
    </source>
</evidence>
<protein>
    <submittedName>
        <fullName evidence="11">LuxS/MPP-like metallohydrolase</fullName>
    </submittedName>
</protein>
<dbReference type="EMBL" id="MU003793">
    <property type="protein sequence ID" value="KAF2721146.1"/>
    <property type="molecule type" value="Genomic_DNA"/>
</dbReference>
<dbReference type="Pfam" id="PF16187">
    <property type="entry name" value="Peptidase_M16_M"/>
    <property type="match status" value="1"/>
</dbReference>
<gene>
    <name evidence="11" type="ORF">K431DRAFT_224908</name>
</gene>
<keyword evidence="12" id="KW-1185">Reference proteome</keyword>
<dbReference type="SUPFAM" id="SSF63411">
    <property type="entry name" value="LuxS/MPP-like metallohydrolase"/>
    <property type="match status" value="4"/>
</dbReference>
<organism evidence="11 12">
    <name type="scientific">Polychaeton citri CBS 116435</name>
    <dbReference type="NCBI Taxonomy" id="1314669"/>
    <lineage>
        <taxon>Eukaryota</taxon>
        <taxon>Fungi</taxon>
        <taxon>Dikarya</taxon>
        <taxon>Ascomycota</taxon>
        <taxon>Pezizomycotina</taxon>
        <taxon>Dothideomycetes</taxon>
        <taxon>Dothideomycetidae</taxon>
        <taxon>Capnodiales</taxon>
        <taxon>Capnodiaceae</taxon>
        <taxon>Polychaeton</taxon>
    </lineage>
</organism>
<evidence type="ECO:0000256" key="1">
    <source>
        <dbReference type="ARBA" id="ARBA00007261"/>
    </source>
</evidence>
<dbReference type="InterPro" id="IPR011765">
    <property type="entry name" value="Pept_M16_N"/>
</dbReference>
<dbReference type="GO" id="GO:0043171">
    <property type="term" value="P:peptide catabolic process"/>
    <property type="evidence" value="ECO:0007669"/>
    <property type="project" value="TreeGrafter"/>
</dbReference>
<dbReference type="GO" id="GO:0051603">
    <property type="term" value="P:proteolysis involved in protein catabolic process"/>
    <property type="evidence" value="ECO:0007669"/>
    <property type="project" value="TreeGrafter"/>
</dbReference>
<dbReference type="GO" id="GO:0004222">
    <property type="term" value="F:metalloendopeptidase activity"/>
    <property type="evidence" value="ECO:0007669"/>
    <property type="project" value="TreeGrafter"/>
</dbReference>
<dbReference type="FunFam" id="3.30.830.10:FF:000005">
    <property type="entry name" value="nardilysin isoform X1"/>
    <property type="match status" value="1"/>
</dbReference>
<dbReference type="InterPro" id="IPR054734">
    <property type="entry name" value="PqqF-like_C_4"/>
</dbReference>
<evidence type="ECO:0000256" key="3">
    <source>
        <dbReference type="ARBA" id="ARBA00022723"/>
    </source>
</evidence>
<dbReference type="PANTHER" id="PTHR43690:SF18">
    <property type="entry name" value="INSULIN-DEGRADING ENZYME-RELATED"/>
    <property type="match status" value="1"/>
</dbReference>
<name>A0A9P4QA09_9PEZI</name>
<keyword evidence="2" id="KW-0645">Protease</keyword>
<comment type="caution">
    <text evidence="11">The sequence shown here is derived from an EMBL/GenBank/DDBJ whole genome shotgun (WGS) entry which is preliminary data.</text>
</comment>
<evidence type="ECO:0000313" key="12">
    <source>
        <dbReference type="Proteomes" id="UP000799441"/>
    </source>
</evidence>
<keyword evidence="5" id="KW-0862">Zinc</keyword>
<dbReference type="InterPro" id="IPR032632">
    <property type="entry name" value="Peptidase_M16_M"/>
</dbReference>
<dbReference type="OrthoDB" id="952271at2759"/>
<dbReference type="InterPro" id="IPR011249">
    <property type="entry name" value="Metalloenz_LuxS/M16"/>
</dbReference>
<dbReference type="GO" id="GO:0046872">
    <property type="term" value="F:metal ion binding"/>
    <property type="evidence" value="ECO:0007669"/>
    <property type="project" value="UniProtKB-KW"/>
</dbReference>
<keyword evidence="6" id="KW-0482">Metalloprotease</keyword>
<dbReference type="GO" id="GO:0005829">
    <property type="term" value="C:cytosol"/>
    <property type="evidence" value="ECO:0007669"/>
    <property type="project" value="TreeGrafter"/>
</dbReference>
<comment type="similarity">
    <text evidence="1">Belongs to the peptidase M16 family.</text>
</comment>
<dbReference type="Pfam" id="PF22456">
    <property type="entry name" value="PqqF-like_C_4"/>
    <property type="match status" value="1"/>
</dbReference>
<dbReference type="PANTHER" id="PTHR43690">
    <property type="entry name" value="NARDILYSIN"/>
    <property type="match status" value="1"/>
</dbReference>
<feature type="domain" description="Coenzyme PQQ synthesis protein F-like C-terminal lobe" evidence="10">
    <location>
        <begin position="813"/>
        <end position="911"/>
    </location>
</feature>
<dbReference type="GO" id="GO:0005739">
    <property type="term" value="C:mitochondrion"/>
    <property type="evidence" value="ECO:0007669"/>
    <property type="project" value="TreeGrafter"/>
</dbReference>
<evidence type="ECO:0000256" key="2">
    <source>
        <dbReference type="ARBA" id="ARBA00022670"/>
    </source>
</evidence>
<dbReference type="InterPro" id="IPR007863">
    <property type="entry name" value="Peptidase_M16_C"/>
</dbReference>